<dbReference type="AlphaFoldDB" id="A0AAD1ULD3"/>
<evidence type="ECO:0000313" key="1">
    <source>
        <dbReference type="EMBL" id="CAI2369976.1"/>
    </source>
</evidence>
<accession>A0AAD1ULD3</accession>
<keyword evidence="2" id="KW-1185">Reference proteome</keyword>
<comment type="caution">
    <text evidence="1">The sequence shown here is derived from an EMBL/GenBank/DDBJ whole genome shotgun (WGS) entry which is preliminary data.</text>
</comment>
<organism evidence="1 2">
    <name type="scientific">Euplotes crassus</name>
    <dbReference type="NCBI Taxonomy" id="5936"/>
    <lineage>
        <taxon>Eukaryota</taxon>
        <taxon>Sar</taxon>
        <taxon>Alveolata</taxon>
        <taxon>Ciliophora</taxon>
        <taxon>Intramacronucleata</taxon>
        <taxon>Spirotrichea</taxon>
        <taxon>Hypotrichia</taxon>
        <taxon>Euplotida</taxon>
        <taxon>Euplotidae</taxon>
        <taxon>Moneuplotes</taxon>
    </lineage>
</organism>
<reference evidence="1" key="1">
    <citation type="submission" date="2023-07" db="EMBL/GenBank/DDBJ databases">
        <authorList>
            <consortium name="AG Swart"/>
            <person name="Singh M."/>
            <person name="Singh A."/>
            <person name="Seah K."/>
            <person name="Emmerich C."/>
        </authorList>
    </citation>
    <scope>NUCLEOTIDE SEQUENCE</scope>
    <source>
        <strain evidence="1">DP1</strain>
    </source>
</reference>
<protein>
    <submittedName>
        <fullName evidence="1">Uncharacterized protein</fullName>
    </submittedName>
</protein>
<evidence type="ECO:0000313" key="2">
    <source>
        <dbReference type="Proteomes" id="UP001295684"/>
    </source>
</evidence>
<sequence length="421" mass="49649">MIQNRDNRKTDEAEIRLRMFELDDKISYNDYQNEIRPVLPQNIFKNKSRDDTCVHESRSELLEDLPTNETYTTSEENENNDEQAIKFLTENGILKYLDPRMRFLRSNKDDQSYLGDIDVKSVDKVVEYKFRDIKFSNFSILEDPFEDESFNPADTLQEQLQKNPLPDFCILNSDVGEAIRVDRDCEDSDIEIFPEKRIIEDLELHTVLEKTNSGNSNLVEHIEPPKIEETKVSKVEKRKLTEFNYLLQRKGLRLMRKYYKDQFENFAQNYDYKKRVKKMLPNELNHIMSEYAQKEFCSILPVLTVEQFGDTVAGLTRVALSDRANKKELMTQGIDFNPVKNLLAKYTKSKMKAFLKDPINSFLYTHFYLINGKNSCYEQDDVDQDNFNTQMKKLLEESSNNLSPQIKSIYSELLEDHRNPF</sequence>
<gene>
    <name evidence="1" type="ORF">ECRASSUSDP1_LOCUS11282</name>
</gene>
<dbReference type="EMBL" id="CAMPGE010011136">
    <property type="protein sequence ID" value="CAI2369976.1"/>
    <property type="molecule type" value="Genomic_DNA"/>
</dbReference>
<dbReference type="Proteomes" id="UP001295684">
    <property type="component" value="Unassembled WGS sequence"/>
</dbReference>
<proteinExistence type="predicted"/>
<name>A0AAD1ULD3_EUPCR</name>